<evidence type="ECO:0000259" key="1">
    <source>
        <dbReference type="Pfam" id="PF01464"/>
    </source>
</evidence>
<proteinExistence type="predicted"/>
<evidence type="ECO:0000313" key="3">
    <source>
        <dbReference type="Proteomes" id="UP000240739"/>
    </source>
</evidence>
<reference evidence="2 3" key="1">
    <citation type="submission" date="2018-03" db="EMBL/GenBank/DDBJ databases">
        <title>Aquarubrobacter algicola gen. nov., sp. nov., a novel actinobacterium isolated from shallow eutrophic lake during the end of cyanobacterial harmful algal blooms.</title>
        <authorList>
            <person name="Chun S.J."/>
        </authorList>
    </citation>
    <scope>NUCLEOTIDE SEQUENCE [LARGE SCALE GENOMIC DNA]</scope>
    <source>
        <strain evidence="2 3">Seoho-28</strain>
    </source>
</reference>
<dbReference type="SUPFAM" id="SSF55166">
    <property type="entry name" value="Hedgehog/DD-peptidase"/>
    <property type="match status" value="1"/>
</dbReference>
<dbReference type="InterPro" id="IPR023346">
    <property type="entry name" value="Lysozyme-like_dom_sf"/>
</dbReference>
<accession>A0A2T4UIK0</accession>
<keyword evidence="3" id="KW-1185">Reference proteome</keyword>
<dbReference type="AlphaFoldDB" id="A0A2T4UIK0"/>
<sequence length="487" mass="52519">MPGVSSRRSPRSARPYVAVALALLAVVVVAGAAILRDGSGGGLRPGSGGADGGTDPLAYRDGDRAALERAAADGLAHVLYAKSPGGAVATAQRVARWRPLIEEIAGGDGGTVDPDTLEAIVFLESAGREDARVSDDLEGAAGLTQILAETGTNLLGMRVDVRASERLTRGIARGSKVAARVALRRRVDERFDPAKALAGTVRYLGFARKQLGDRLDLAVAGYHMGVGNLQEVLRRFGEGDDVPYARLYFDSTPVRHPDAYEKLASLGDDSATYLWRVRAAQEIMRTWRADPAALRTLAARQTAKNSAEEVLHPKGSTPIYEDPFALGRARAAGTLRALDADELDGYGIRLDPQMGELAPRLQQSRRLYRALRPEALAVLAYIGTGVRQLAGDDDARLTITSSVRDTPYQRLLTRRNIEATRSYSLHTTGFAFDISRTYSSRAQARAFQFFLDRLTALNLIAWVREPGAIHVTVSGDARRLLGVLDPP</sequence>
<dbReference type="Gene3D" id="1.10.530.10">
    <property type="match status" value="1"/>
</dbReference>
<dbReference type="InterPro" id="IPR043769">
    <property type="entry name" value="DUF5715"/>
</dbReference>
<protein>
    <recommendedName>
        <fullName evidence="1">Transglycosylase SLT domain-containing protein</fullName>
    </recommendedName>
</protein>
<dbReference type="InterPro" id="IPR008258">
    <property type="entry name" value="Transglycosylase_SLT_dom_1"/>
</dbReference>
<dbReference type="Proteomes" id="UP000240739">
    <property type="component" value="Unassembled WGS sequence"/>
</dbReference>
<dbReference type="InterPro" id="IPR009045">
    <property type="entry name" value="Zn_M74/Hedgehog-like"/>
</dbReference>
<evidence type="ECO:0000313" key="2">
    <source>
        <dbReference type="EMBL" id="PTL59063.1"/>
    </source>
</evidence>
<feature type="domain" description="Transglycosylase SLT" evidence="1">
    <location>
        <begin position="110"/>
        <end position="239"/>
    </location>
</feature>
<name>A0A2T4UIK0_9ACTN</name>
<gene>
    <name evidence="2" type="ORF">C7Y72_05080</name>
</gene>
<dbReference type="EMBL" id="PYYB01000001">
    <property type="protein sequence ID" value="PTL59063.1"/>
    <property type="molecule type" value="Genomic_DNA"/>
</dbReference>
<organism evidence="2 3">
    <name type="scientific">Paraconexibacter algicola</name>
    <dbReference type="NCBI Taxonomy" id="2133960"/>
    <lineage>
        <taxon>Bacteria</taxon>
        <taxon>Bacillati</taxon>
        <taxon>Actinomycetota</taxon>
        <taxon>Thermoleophilia</taxon>
        <taxon>Solirubrobacterales</taxon>
        <taxon>Paraconexibacteraceae</taxon>
        <taxon>Paraconexibacter</taxon>
    </lineage>
</organism>
<dbReference type="Pfam" id="PF01464">
    <property type="entry name" value="SLT"/>
    <property type="match status" value="1"/>
</dbReference>
<dbReference type="Pfam" id="PF18979">
    <property type="entry name" value="DUF5715"/>
    <property type="match status" value="1"/>
</dbReference>
<dbReference type="SUPFAM" id="SSF53955">
    <property type="entry name" value="Lysozyme-like"/>
    <property type="match status" value="1"/>
</dbReference>
<comment type="caution">
    <text evidence="2">The sequence shown here is derived from an EMBL/GenBank/DDBJ whole genome shotgun (WGS) entry which is preliminary data.</text>
</comment>